<evidence type="ECO:0000256" key="8">
    <source>
        <dbReference type="ARBA" id="ARBA00022501"/>
    </source>
</evidence>
<dbReference type="InterPro" id="IPR000742">
    <property type="entry name" value="EGF"/>
</dbReference>
<comment type="caution">
    <text evidence="27">Lacks conserved residue(s) required for the propagation of feature annotation.</text>
</comment>
<dbReference type="Gene3D" id="1.10.640.10">
    <property type="entry name" value="Haem peroxidase domain superfamily, animal type"/>
    <property type="match status" value="1"/>
</dbReference>
<keyword evidence="10" id="KW-0575">Peroxidase</keyword>
<evidence type="ECO:0000256" key="12">
    <source>
        <dbReference type="ARBA" id="ARBA00022617"/>
    </source>
</evidence>
<dbReference type="InterPro" id="IPR037120">
    <property type="entry name" value="Haem_peroxidase_sf_animal"/>
</dbReference>
<evidence type="ECO:0000256" key="5">
    <source>
        <dbReference type="ARBA" id="ARBA00008928"/>
    </source>
</evidence>
<evidence type="ECO:0000256" key="3">
    <source>
        <dbReference type="ARBA" id="ARBA00004586"/>
    </source>
</evidence>
<keyword evidence="19 26" id="KW-0408">Iron</keyword>
<evidence type="ECO:0000256" key="6">
    <source>
        <dbReference type="ARBA" id="ARBA00011738"/>
    </source>
</evidence>
<dbReference type="GO" id="GO:0019371">
    <property type="term" value="P:cyclooxygenase pathway"/>
    <property type="evidence" value="ECO:0007669"/>
    <property type="project" value="TreeGrafter"/>
</dbReference>
<dbReference type="GO" id="GO:0043005">
    <property type="term" value="C:neuron projection"/>
    <property type="evidence" value="ECO:0007669"/>
    <property type="project" value="TreeGrafter"/>
</dbReference>
<evidence type="ECO:0000256" key="20">
    <source>
        <dbReference type="ARBA" id="ARBA00023098"/>
    </source>
</evidence>
<keyword evidence="12 26" id="KW-0349">Heme</keyword>
<feature type="chain" id="PRO_5042268368" description="prostaglandin-endoperoxide synthase" evidence="28">
    <location>
        <begin position="24"/>
        <end position="603"/>
    </location>
</feature>
<dbReference type="GO" id="GO:0004666">
    <property type="term" value="F:prostaglandin-endoperoxide synthase activity"/>
    <property type="evidence" value="ECO:0007669"/>
    <property type="project" value="UniProtKB-EC"/>
</dbReference>
<dbReference type="PRINTS" id="PR00457">
    <property type="entry name" value="ANPEROXIDASE"/>
</dbReference>
<dbReference type="SUPFAM" id="SSF48113">
    <property type="entry name" value="Heme-dependent peroxidases"/>
    <property type="match status" value="1"/>
</dbReference>
<dbReference type="EC" id="1.14.99.1" evidence="7"/>
<evidence type="ECO:0000256" key="24">
    <source>
        <dbReference type="ARBA" id="ARBA00036358"/>
    </source>
</evidence>
<evidence type="ECO:0000256" key="25">
    <source>
        <dbReference type="ARBA" id="ARBA00036409"/>
    </source>
</evidence>
<evidence type="ECO:0000313" key="31">
    <source>
        <dbReference type="Proteomes" id="UP001283361"/>
    </source>
</evidence>
<keyword evidence="9" id="KW-0444">Lipid biosynthesis</keyword>
<keyword evidence="15" id="KW-0276">Fatty acid metabolism</keyword>
<keyword evidence="8" id="KW-0644">Prostaglandin metabolism</keyword>
<evidence type="ECO:0000256" key="21">
    <source>
        <dbReference type="ARBA" id="ARBA00023160"/>
    </source>
</evidence>
<dbReference type="PANTHER" id="PTHR11903">
    <property type="entry name" value="PROSTAGLANDIN G/H SYNTHASE"/>
    <property type="match status" value="1"/>
</dbReference>
<dbReference type="EMBL" id="JAWDGP010001751">
    <property type="protein sequence ID" value="KAK3788656.1"/>
    <property type="molecule type" value="Genomic_DNA"/>
</dbReference>
<evidence type="ECO:0000256" key="27">
    <source>
        <dbReference type="PROSITE-ProRule" id="PRU00076"/>
    </source>
</evidence>
<dbReference type="Pfam" id="PF03098">
    <property type="entry name" value="An_peroxidase"/>
    <property type="match status" value="1"/>
</dbReference>
<dbReference type="GO" id="GO:0046872">
    <property type="term" value="F:metal ion binding"/>
    <property type="evidence" value="ECO:0007669"/>
    <property type="project" value="UniProtKB-KW"/>
</dbReference>
<dbReference type="GO" id="GO:0016702">
    <property type="term" value="F:oxidoreductase activity, acting on single donors with incorporation of molecular oxygen, incorporation of two atoms of oxygen"/>
    <property type="evidence" value="ECO:0007669"/>
    <property type="project" value="TreeGrafter"/>
</dbReference>
<evidence type="ECO:0000256" key="18">
    <source>
        <dbReference type="ARBA" id="ARBA00023002"/>
    </source>
</evidence>
<keyword evidence="31" id="KW-1185">Reference proteome</keyword>
<keyword evidence="27" id="KW-0245">EGF-like domain</keyword>
<comment type="subcellular location">
    <subcellularLocation>
        <location evidence="3">Endoplasmic reticulum membrane</location>
    </subcellularLocation>
    <subcellularLocation>
        <location evidence="2">Microsome membrane</location>
    </subcellularLocation>
</comment>
<dbReference type="SUPFAM" id="SSF57196">
    <property type="entry name" value="EGF/Laminin"/>
    <property type="match status" value="1"/>
</dbReference>
<dbReference type="GO" id="GO:0004601">
    <property type="term" value="F:peroxidase activity"/>
    <property type="evidence" value="ECO:0007669"/>
    <property type="project" value="UniProtKB-KW"/>
</dbReference>
<feature type="binding site" description="axial binding residue" evidence="26">
    <location>
        <position position="385"/>
    </location>
    <ligand>
        <name>heme b</name>
        <dbReference type="ChEBI" id="CHEBI:60344"/>
    </ligand>
    <ligandPart>
        <name>Fe</name>
        <dbReference type="ChEBI" id="CHEBI:18248"/>
    </ligandPart>
</feature>
<keyword evidence="18" id="KW-0560">Oxidoreductase</keyword>
<dbReference type="PROSITE" id="PS50026">
    <property type="entry name" value="EGF_3"/>
    <property type="match status" value="1"/>
</dbReference>
<dbReference type="AlphaFoldDB" id="A0AAE1DZE3"/>
<name>A0AAE1DZE3_9GAST</name>
<sequence length="603" mass="69175">MRLELFLLVIGLVLFARVAAAAADKPVNPCCSFPCQNRGVCFNGKEPGSYTCDCANLPFYGKHCETPYFWTRIALWFKPSPESVHGLLVSENLKWLWDIVNSVKFLHDWAIRRVYLSRAEILDTPPLYETIHDYTTITATTNHSVYARCLPPVPLDCPTPMGVKGKKTLPDVDLLVKTFFVREKFRPDPQGSSVLMTFFAQHFTHMFFKTSYRANPGATWSGHGVDVTSIYGSNVTDEHLLRSFKDGKLKMQVLNNEEFPMYARDARVFMMYPPGIPEDSRFALGHPFFGLLPGLFLYQTIWMREHNRVCDILREEHPDWDDERLFQTGKLITLGETIKIVVEDYVQHLASYYVNVAFKPEVLFGYPFQYSNKIVVEFNHLYHWHPLMPDSFNISGNIVKMKDYMFRSDLVVKHGTAAMTDSLSRQRAGHMSHHNHGAVTLHVLRDTILHGRDLRFQSFNNYRARFNLKPYSSFEELTGETKMAAELERLYGDVDAVEMYVGMLLEKRRKRALFGSTIVDMGAPFSVKGLLANPICSPVYWKPSTFGGERGFDIVRTATLQKLFCNNIKGKCPLVSFRVPEFVEGDVEEATNFNFRPPPRDEL</sequence>
<evidence type="ECO:0000256" key="2">
    <source>
        <dbReference type="ARBA" id="ARBA00004524"/>
    </source>
</evidence>
<evidence type="ECO:0000256" key="15">
    <source>
        <dbReference type="ARBA" id="ARBA00022832"/>
    </source>
</evidence>
<evidence type="ECO:0000256" key="14">
    <source>
        <dbReference type="ARBA" id="ARBA00022824"/>
    </source>
</evidence>
<feature type="signal peptide" evidence="28">
    <location>
        <begin position="1"/>
        <end position="23"/>
    </location>
</feature>
<dbReference type="InterPro" id="IPR019791">
    <property type="entry name" value="Haem_peroxidase_animal"/>
</dbReference>
<keyword evidence="16" id="KW-0492">Microsome</keyword>
<feature type="domain" description="EGF-like" evidence="29">
    <location>
        <begin position="26"/>
        <end position="65"/>
    </location>
</feature>
<evidence type="ECO:0000256" key="7">
    <source>
        <dbReference type="ARBA" id="ARBA00012440"/>
    </source>
</evidence>
<dbReference type="Gene3D" id="2.10.25.10">
    <property type="entry name" value="Laminin"/>
    <property type="match status" value="1"/>
</dbReference>
<dbReference type="GO" id="GO:0005789">
    <property type="term" value="C:endoplasmic reticulum membrane"/>
    <property type="evidence" value="ECO:0007669"/>
    <property type="project" value="UniProtKB-SubCell"/>
</dbReference>
<dbReference type="InterPro" id="IPR010255">
    <property type="entry name" value="Haem_peroxidase_sf"/>
</dbReference>
<comment type="catalytic activity">
    <reaction evidence="22">
        <text>(9Z,12Z)-octadecadienoate + AH2 + O2 = (9S)-hydroxy-(10E,12Z)-octadecadienoate + A + H2O</text>
        <dbReference type="Rhea" id="RHEA:75459"/>
        <dbReference type="ChEBI" id="CHEBI:13193"/>
        <dbReference type="ChEBI" id="CHEBI:15377"/>
        <dbReference type="ChEBI" id="CHEBI:15379"/>
        <dbReference type="ChEBI" id="CHEBI:17499"/>
        <dbReference type="ChEBI" id="CHEBI:30245"/>
        <dbReference type="ChEBI" id="CHEBI:77852"/>
    </reaction>
    <physiologicalReaction direction="left-to-right" evidence="22">
        <dbReference type="Rhea" id="RHEA:75460"/>
    </physiologicalReaction>
</comment>
<keyword evidence="27" id="KW-1015">Disulfide bond</keyword>
<comment type="caution">
    <text evidence="30">The sequence shown here is derived from an EMBL/GenBank/DDBJ whole genome shotgun (WGS) entry which is preliminary data.</text>
</comment>
<evidence type="ECO:0000256" key="11">
    <source>
        <dbReference type="ARBA" id="ARBA00022585"/>
    </source>
</evidence>
<evidence type="ECO:0000313" key="30">
    <source>
        <dbReference type="EMBL" id="KAK3788656.1"/>
    </source>
</evidence>
<dbReference type="GO" id="GO:0020037">
    <property type="term" value="F:heme binding"/>
    <property type="evidence" value="ECO:0007669"/>
    <property type="project" value="InterPro"/>
</dbReference>
<reference evidence="30" key="1">
    <citation type="journal article" date="2023" name="G3 (Bethesda)">
        <title>A reference genome for the long-term kleptoplast-retaining sea slug Elysia crispata morphotype clarki.</title>
        <authorList>
            <person name="Eastman K.E."/>
            <person name="Pendleton A.L."/>
            <person name="Shaikh M.A."/>
            <person name="Suttiyut T."/>
            <person name="Ogas R."/>
            <person name="Tomko P."/>
            <person name="Gavelis G."/>
            <person name="Widhalm J.R."/>
            <person name="Wisecaver J.H."/>
        </authorList>
    </citation>
    <scope>NUCLEOTIDE SEQUENCE</scope>
    <source>
        <strain evidence="30">ECLA1</strain>
    </source>
</reference>
<evidence type="ECO:0000256" key="17">
    <source>
        <dbReference type="ARBA" id="ARBA00022964"/>
    </source>
</evidence>
<comment type="catalytic activity">
    <reaction evidence="23">
        <text>(9Z,12Z)-octadecadienoate + AH2 + O2 = (9R)-hydroxy-(10E,12Z)-octadecadienoate + A + H2O</text>
        <dbReference type="Rhea" id="RHEA:75447"/>
        <dbReference type="ChEBI" id="CHEBI:13193"/>
        <dbReference type="ChEBI" id="CHEBI:15377"/>
        <dbReference type="ChEBI" id="CHEBI:15379"/>
        <dbReference type="ChEBI" id="CHEBI:17499"/>
        <dbReference type="ChEBI" id="CHEBI:30245"/>
        <dbReference type="ChEBI" id="CHEBI:77895"/>
    </reaction>
    <physiologicalReaction direction="left-to-right" evidence="23">
        <dbReference type="Rhea" id="RHEA:75448"/>
    </physiologicalReaction>
</comment>
<keyword evidence="17" id="KW-0223">Dioxygenase</keyword>
<feature type="disulfide bond" evidence="27">
    <location>
        <begin position="35"/>
        <end position="52"/>
    </location>
</feature>
<proteinExistence type="inferred from homology"/>
<protein>
    <recommendedName>
        <fullName evidence="7">prostaglandin-endoperoxide synthase</fullName>
        <ecNumber evidence="7">1.14.99.1</ecNumber>
    </recommendedName>
</protein>
<comment type="catalytic activity">
    <reaction evidence="24">
        <text>(9Z,12Z)-octadecadienoate + AH2 + O2 = (13S)-hydroxy-(9Z,11E)-octadecadienoate + A + H2O</text>
        <dbReference type="Rhea" id="RHEA:75451"/>
        <dbReference type="ChEBI" id="CHEBI:13193"/>
        <dbReference type="ChEBI" id="CHEBI:15377"/>
        <dbReference type="ChEBI" id="CHEBI:15379"/>
        <dbReference type="ChEBI" id="CHEBI:17499"/>
        <dbReference type="ChEBI" id="CHEBI:30245"/>
        <dbReference type="ChEBI" id="CHEBI:90850"/>
    </reaction>
    <physiologicalReaction direction="left-to-right" evidence="24">
        <dbReference type="Rhea" id="RHEA:75452"/>
    </physiologicalReaction>
</comment>
<organism evidence="30 31">
    <name type="scientific">Elysia crispata</name>
    <name type="common">lettuce slug</name>
    <dbReference type="NCBI Taxonomy" id="231223"/>
    <lineage>
        <taxon>Eukaryota</taxon>
        <taxon>Metazoa</taxon>
        <taxon>Spiralia</taxon>
        <taxon>Lophotrochozoa</taxon>
        <taxon>Mollusca</taxon>
        <taxon>Gastropoda</taxon>
        <taxon>Heterobranchia</taxon>
        <taxon>Euthyneura</taxon>
        <taxon>Panpulmonata</taxon>
        <taxon>Sacoglossa</taxon>
        <taxon>Placobranchoidea</taxon>
        <taxon>Plakobranchidae</taxon>
        <taxon>Elysia</taxon>
    </lineage>
</organism>
<keyword evidence="28" id="KW-0732">Signal</keyword>
<comment type="similarity">
    <text evidence="5">Belongs to the prostaglandin G/H synthase family.</text>
</comment>
<evidence type="ECO:0000256" key="23">
    <source>
        <dbReference type="ARBA" id="ARBA00036313"/>
    </source>
</evidence>
<dbReference type="InterPro" id="IPR050783">
    <property type="entry name" value="Oxylipin_biosynth_metab"/>
</dbReference>
<evidence type="ECO:0000256" key="22">
    <source>
        <dbReference type="ARBA" id="ARBA00035976"/>
    </source>
</evidence>
<evidence type="ECO:0000256" key="16">
    <source>
        <dbReference type="ARBA" id="ARBA00022848"/>
    </source>
</evidence>
<evidence type="ECO:0000256" key="13">
    <source>
        <dbReference type="ARBA" id="ARBA00022723"/>
    </source>
</evidence>
<evidence type="ECO:0000256" key="1">
    <source>
        <dbReference type="ARBA" id="ARBA00001970"/>
    </source>
</evidence>
<evidence type="ECO:0000256" key="9">
    <source>
        <dbReference type="ARBA" id="ARBA00022516"/>
    </source>
</evidence>
<comment type="pathway">
    <text evidence="4">Lipid metabolism; prostaglandin biosynthesis.</text>
</comment>
<comment type="subunit">
    <text evidence="6">Homodimer.</text>
</comment>
<dbReference type="CDD" id="cd09816">
    <property type="entry name" value="prostaglandin_endoperoxide_synthase"/>
    <property type="match status" value="1"/>
</dbReference>
<evidence type="ECO:0000256" key="19">
    <source>
        <dbReference type="ARBA" id="ARBA00023004"/>
    </source>
</evidence>
<keyword evidence="20" id="KW-0443">Lipid metabolism</keyword>
<evidence type="ECO:0000259" key="29">
    <source>
        <dbReference type="PROSITE" id="PS50026"/>
    </source>
</evidence>
<dbReference type="Proteomes" id="UP001283361">
    <property type="component" value="Unassembled WGS sequence"/>
</dbReference>
<dbReference type="PROSITE" id="PS50292">
    <property type="entry name" value="PEROXIDASE_3"/>
    <property type="match status" value="1"/>
</dbReference>
<dbReference type="GO" id="GO:0006979">
    <property type="term" value="P:response to oxidative stress"/>
    <property type="evidence" value="ECO:0007669"/>
    <property type="project" value="InterPro"/>
</dbReference>
<keyword evidence="13 26" id="KW-0479">Metal-binding</keyword>
<evidence type="ECO:0000256" key="10">
    <source>
        <dbReference type="ARBA" id="ARBA00022559"/>
    </source>
</evidence>
<evidence type="ECO:0000256" key="28">
    <source>
        <dbReference type="SAM" id="SignalP"/>
    </source>
</evidence>
<evidence type="ECO:0000256" key="26">
    <source>
        <dbReference type="PIRSR" id="PIRSR619791-2"/>
    </source>
</evidence>
<evidence type="ECO:0000256" key="4">
    <source>
        <dbReference type="ARBA" id="ARBA00004702"/>
    </source>
</evidence>
<accession>A0AAE1DZE3</accession>
<comment type="catalytic activity">
    <reaction evidence="25">
        <text>(9Z,12Z)-octadecadienoate + AH2 + O2 = (13R)-hydroxy-(9Z,11E)-octadecadienoate + A + H2O</text>
        <dbReference type="Rhea" id="RHEA:75455"/>
        <dbReference type="ChEBI" id="CHEBI:13193"/>
        <dbReference type="ChEBI" id="CHEBI:15377"/>
        <dbReference type="ChEBI" id="CHEBI:15379"/>
        <dbReference type="ChEBI" id="CHEBI:17499"/>
        <dbReference type="ChEBI" id="CHEBI:30245"/>
        <dbReference type="ChEBI" id="CHEBI:136655"/>
    </reaction>
    <physiologicalReaction direction="left-to-right" evidence="25">
        <dbReference type="Rhea" id="RHEA:75456"/>
    </physiologicalReaction>
</comment>
<comment type="cofactor">
    <cofactor evidence="1">
        <name>heme b</name>
        <dbReference type="ChEBI" id="CHEBI:60344"/>
    </cofactor>
</comment>
<keyword evidence="14" id="KW-0256">Endoplasmic reticulum</keyword>
<keyword evidence="11" id="KW-0643">Prostaglandin biosynthesis</keyword>
<gene>
    <name evidence="30" type="ORF">RRG08_035820</name>
</gene>
<keyword evidence="21" id="KW-0275">Fatty acid biosynthesis</keyword>
<dbReference type="CDD" id="cd00054">
    <property type="entry name" value="EGF_CA"/>
    <property type="match status" value="1"/>
</dbReference>
<dbReference type="PANTHER" id="PTHR11903:SF39">
    <property type="entry name" value="PROSTAGLANDIN G_H SYNTHASE 2-LIKE"/>
    <property type="match status" value="1"/>
</dbReference>